<feature type="compositionally biased region" description="Low complexity" evidence="1">
    <location>
        <begin position="275"/>
        <end position="297"/>
    </location>
</feature>
<evidence type="ECO:0000256" key="1">
    <source>
        <dbReference type="SAM" id="MobiDB-lite"/>
    </source>
</evidence>
<dbReference type="PANTHER" id="PTHR36142">
    <property type="entry name" value="METALLO-HYDROLASE/OXIDOREDUCTASE SUPERFAMILY PROTEIN"/>
    <property type="match status" value="1"/>
</dbReference>
<dbReference type="KEGG" id="pgri:PgNI_04671"/>
<reference evidence="3" key="3">
    <citation type="submission" date="2025-08" db="UniProtKB">
        <authorList>
            <consortium name="RefSeq"/>
        </authorList>
    </citation>
    <scope>IDENTIFICATION</scope>
    <source>
        <strain evidence="3">NI907</strain>
    </source>
</reference>
<feature type="compositionally biased region" description="Pro residues" evidence="1">
    <location>
        <begin position="477"/>
        <end position="491"/>
    </location>
</feature>
<dbReference type="Pfam" id="PF13483">
    <property type="entry name" value="Lactamase_B_3"/>
    <property type="match status" value="1"/>
</dbReference>
<dbReference type="PANTHER" id="PTHR36142:SF5">
    <property type="entry name" value="METALLO-BETA-LACTAMASE DOMAIN-CONTAINING PROTEIN"/>
    <property type="match status" value="1"/>
</dbReference>
<evidence type="ECO:0000313" key="3">
    <source>
        <dbReference type="RefSeq" id="XP_030985282.1"/>
    </source>
</evidence>
<dbReference type="Proteomes" id="UP000515153">
    <property type="component" value="Unplaced"/>
</dbReference>
<dbReference type="AlphaFoldDB" id="A0A6P8BDL4"/>
<feature type="region of interest" description="Disordered" evidence="1">
    <location>
        <begin position="473"/>
        <end position="499"/>
    </location>
</feature>
<gene>
    <name evidence="3" type="ORF">PgNI_04671</name>
</gene>
<dbReference type="GeneID" id="41959624"/>
<reference evidence="3" key="2">
    <citation type="submission" date="2019-10" db="EMBL/GenBank/DDBJ databases">
        <authorList>
            <consortium name="NCBI Genome Project"/>
        </authorList>
    </citation>
    <scope>NUCLEOTIDE SEQUENCE</scope>
    <source>
        <strain evidence="3">NI907</strain>
    </source>
</reference>
<keyword evidence="2" id="KW-1185">Reference proteome</keyword>
<feature type="compositionally biased region" description="Polar residues" evidence="1">
    <location>
        <begin position="219"/>
        <end position="235"/>
    </location>
</feature>
<name>A0A6P8BDL4_PYRGI</name>
<dbReference type="InterPro" id="IPR036866">
    <property type="entry name" value="RibonucZ/Hydroxyglut_hydro"/>
</dbReference>
<accession>A0A6P8BDL4</accession>
<dbReference type="OrthoDB" id="332863at2759"/>
<organism evidence="2 3">
    <name type="scientific">Pyricularia grisea</name>
    <name type="common">Crabgrass-specific blast fungus</name>
    <name type="synonym">Magnaporthe grisea</name>
    <dbReference type="NCBI Taxonomy" id="148305"/>
    <lineage>
        <taxon>Eukaryota</taxon>
        <taxon>Fungi</taxon>
        <taxon>Dikarya</taxon>
        <taxon>Ascomycota</taxon>
        <taxon>Pezizomycotina</taxon>
        <taxon>Sordariomycetes</taxon>
        <taxon>Sordariomycetidae</taxon>
        <taxon>Magnaporthales</taxon>
        <taxon>Pyriculariaceae</taxon>
        <taxon>Pyricularia</taxon>
    </lineage>
</organism>
<protein>
    <submittedName>
        <fullName evidence="3">Uncharacterized protein</fullName>
    </submittedName>
</protein>
<proteinExistence type="predicted"/>
<sequence length="537" mass="57657">MALTIKHLNGDASFLLTFEPLISGPRDPDAESPAPFRILLDPWITGSSTIFHSKISVSTHKQPACVSSLQELPEPDLVVISQHKSDHCNEATLRQLPASGTKTLILAEPASARVIKSWKYFDRQKVRTIPKWGESTDQGRQAVVRIPLPPLVAGGEPGEVTVAFIPQRRDISGLHSAIGITYRPPGTTPAAATHITHSGAWSSRPPSVRRAFLHPRSASPASSFGAQPMTTSSILTPPETPKSYHSNTFPLVANAGDSNHHQPAQAPFGLPPTPTSLRSSRSTSSLQLSRQLSRLSTSATQAPRSLSLLYSPHGISTTSLSSYVTSHLVAEAALPLTALLHCFDAVSNPWWLGGNILLGAPAGLETATALRARAWVSAHDGEKELKGIATALLKTKRYRRENIVEAVSPALQRYMHQQQADEAEVASSRASSRCSSVVGSDAGGRVRPTEVLALGIGEQVVICNDGVWNAEVAAPSSSPPEPTWAPPPPPSTIQHHKRMQRPLTPVDFEMASFDESIPSIEVDDLDTAMEPQLRGIC</sequence>
<evidence type="ECO:0000313" key="2">
    <source>
        <dbReference type="Proteomes" id="UP000515153"/>
    </source>
</evidence>
<reference evidence="3" key="1">
    <citation type="journal article" date="2019" name="Mol. Biol. Evol.">
        <title>Blast fungal genomes show frequent chromosomal changes, gene gains and losses, and effector gene turnover.</title>
        <authorList>
            <person name="Gomez Luciano L.B."/>
            <person name="Jason Tsai I."/>
            <person name="Chuma I."/>
            <person name="Tosa Y."/>
            <person name="Chen Y.H."/>
            <person name="Li J.Y."/>
            <person name="Li M.Y."/>
            <person name="Jade Lu M.Y."/>
            <person name="Nakayashiki H."/>
            <person name="Li W.H."/>
        </authorList>
    </citation>
    <scope>NUCLEOTIDE SEQUENCE</scope>
    <source>
        <strain evidence="3">NI907</strain>
    </source>
</reference>
<dbReference type="Gene3D" id="3.60.15.10">
    <property type="entry name" value="Ribonuclease Z/Hydroxyacylglutathione hydrolase-like"/>
    <property type="match status" value="1"/>
</dbReference>
<feature type="region of interest" description="Disordered" evidence="1">
    <location>
        <begin position="216"/>
        <end position="297"/>
    </location>
</feature>
<dbReference type="RefSeq" id="XP_030985282.1">
    <property type="nucleotide sequence ID" value="XM_031124715.1"/>
</dbReference>